<protein>
    <submittedName>
        <fullName evidence="2">Uncharacterized protein</fullName>
    </submittedName>
</protein>
<keyword evidence="1" id="KW-0472">Membrane</keyword>
<feature type="transmembrane region" description="Helical" evidence="1">
    <location>
        <begin position="6"/>
        <end position="31"/>
    </location>
</feature>
<dbReference type="EMBL" id="UHIP01000001">
    <property type="protein sequence ID" value="SUP26016.1"/>
    <property type="molecule type" value="Genomic_DNA"/>
</dbReference>
<organism evidence="2 3">
    <name type="scientific">Vibrio fluvialis</name>
    <dbReference type="NCBI Taxonomy" id="676"/>
    <lineage>
        <taxon>Bacteria</taxon>
        <taxon>Pseudomonadati</taxon>
        <taxon>Pseudomonadota</taxon>
        <taxon>Gammaproteobacteria</taxon>
        <taxon>Vibrionales</taxon>
        <taxon>Vibrionaceae</taxon>
        <taxon>Vibrio</taxon>
    </lineage>
</organism>
<dbReference type="Proteomes" id="UP000254626">
    <property type="component" value="Unassembled WGS sequence"/>
</dbReference>
<sequence length="32" mass="3442">MHVEMIQPSLLGVIGRTLVFSLVALVGVFCLV</sequence>
<reference evidence="2 3" key="1">
    <citation type="submission" date="2018-06" db="EMBL/GenBank/DDBJ databases">
        <authorList>
            <consortium name="Pathogen Informatics"/>
            <person name="Doyle S."/>
        </authorList>
    </citation>
    <scope>NUCLEOTIDE SEQUENCE [LARGE SCALE GENOMIC DNA]</scope>
    <source>
        <strain evidence="2 3">NCTC11327</strain>
    </source>
</reference>
<keyword evidence="1" id="KW-0812">Transmembrane</keyword>
<accession>A0AAX2LRT4</accession>
<evidence type="ECO:0000313" key="3">
    <source>
        <dbReference type="Proteomes" id="UP000254626"/>
    </source>
</evidence>
<comment type="caution">
    <text evidence="2">The sequence shown here is derived from an EMBL/GenBank/DDBJ whole genome shotgun (WGS) entry which is preliminary data.</text>
</comment>
<evidence type="ECO:0000313" key="2">
    <source>
        <dbReference type="EMBL" id="SUP26016.1"/>
    </source>
</evidence>
<gene>
    <name evidence="2" type="ORF">NCTC11327_01866</name>
</gene>
<proteinExistence type="predicted"/>
<dbReference type="AlphaFoldDB" id="A0AAX2LRT4"/>
<name>A0AAX2LRT4_VIBFL</name>
<keyword evidence="1" id="KW-1133">Transmembrane helix</keyword>
<evidence type="ECO:0000256" key="1">
    <source>
        <dbReference type="SAM" id="Phobius"/>
    </source>
</evidence>